<reference evidence="2" key="1">
    <citation type="submission" date="2025-08" db="UniProtKB">
        <authorList>
            <consortium name="RefSeq"/>
        </authorList>
    </citation>
    <scope>IDENTIFICATION</scope>
</reference>
<dbReference type="STRING" id="4097.A0A1S4AIR7"/>
<dbReference type="PANTHER" id="PTHR37610">
    <property type="entry name" value="CCHC-TYPE DOMAIN-CONTAINING PROTEIN"/>
    <property type="match status" value="1"/>
</dbReference>
<name>A0A1S4AIR7_TOBAC</name>
<accession>A0A1S4AIR7</accession>
<evidence type="ECO:0000313" key="2">
    <source>
        <dbReference type="RefSeq" id="XP_016476318.1"/>
    </source>
</evidence>
<feature type="domain" description="Retrotransposon Copia-like N-terminal" evidence="1">
    <location>
        <begin position="26"/>
        <end position="72"/>
    </location>
</feature>
<dbReference type="OrthoDB" id="1731252at2759"/>
<sequence>MVNIETTSTGSISTSIEPSHPLYLYPTDNPGTIIVADRFNGMGYGSWRRGMLIGLSCKNKLGIINGTITKPSATSPLFEAWCRCNNMVIAWILNSLEVEIRESVMYTESAAKLWNDIKKRYGQPNGSKEAFQKLEEDQKLHQFLMGLNDTYSPIQRNILAMKPLPDIDTIYSMLLNDESQCETQLSAPLFFAESTSFPASVQRPYAGPSPAGMQKTYSQKVNFDTKKTNMVCRYCKNSGHTIEKCYKLIGYPNNPQPIRFRKTAAYAHVSESQNMGQAENFVADNRTKVPTQDNTTAGSANFAVLFHCLDVRNCCVFACNLSKLDGDHWIIDSGATNHMTPQKSLLINLKPLTIPYLGPSLKRPLVLGKISNGLYIFQSDSPSSSYIPALSTGDASSNVSVNSGCVPFVFSSIHTVNAIEANKTVTSCVHYASPAYDFDMFGTLDLVTCLFIK</sequence>
<dbReference type="RefSeq" id="XP_016476318.1">
    <property type="nucleotide sequence ID" value="XM_016620832.1"/>
</dbReference>
<proteinExistence type="predicted"/>
<dbReference type="OMA" id="CHTREIC"/>
<dbReference type="KEGG" id="nta:107797917"/>
<gene>
    <name evidence="2" type="primary">LOC107797917</name>
</gene>
<dbReference type="PaxDb" id="4097-A0A1S4AIR7"/>
<organism evidence="2">
    <name type="scientific">Nicotiana tabacum</name>
    <name type="common">Common tobacco</name>
    <dbReference type="NCBI Taxonomy" id="4097"/>
    <lineage>
        <taxon>Eukaryota</taxon>
        <taxon>Viridiplantae</taxon>
        <taxon>Streptophyta</taxon>
        <taxon>Embryophyta</taxon>
        <taxon>Tracheophyta</taxon>
        <taxon>Spermatophyta</taxon>
        <taxon>Magnoliopsida</taxon>
        <taxon>eudicotyledons</taxon>
        <taxon>Gunneridae</taxon>
        <taxon>Pentapetalae</taxon>
        <taxon>asterids</taxon>
        <taxon>lamiids</taxon>
        <taxon>Solanales</taxon>
        <taxon>Solanaceae</taxon>
        <taxon>Nicotianoideae</taxon>
        <taxon>Nicotianeae</taxon>
        <taxon>Nicotiana</taxon>
    </lineage>
</organism>
<dbReference type="PANTHER" id="PTHR37610:SF6">
    <property type="entry name" value="GAG-POLYPEPTIDE OF LTR COPIA-TYPE-RELATED"/>
    <property type="match status" value="1"/>
</dbReference>
<dbReference type="AlphaFoldDB" id="A0A1S4AIR7"/>
<dbReference type="InterPro" id="IPR029472">
    <property type="entry name" value="Copia-like_N"/>
</dbReference>
<dbReference type="Pfam" id="PF14244">
    <property type="entry name" value="Retrotran_gag_3"/>
    <property type="match status" value="1"/>
</dbReference>
<evidence type="ECO:0000259" key="1">
    <source>
        <dbReference type="Pfam" id="PF14244"/>
    </source>
</evidence>
<protein>
    <recommendedName>
        <fullName evidence="1">Retrotransposon Copia-like N-terminal domain-containing protein</fullName>
    </recommendedName>
</protein>